<dbReference type="GO" id="GO:0004565">
    <property type="term" value="F:beta-galactosidase activity"/>
    <property type="evidence" value="ECO:0007669"/>
    <property type="project" value="UniProtKB-EC"/>
</dbReference>
<dbReference type="CDD" id="cd09621">
    <property type="entry name" value="CBM9_like_5"/>
    <property type="match status" value="1"/>
</dbReference>
<dbReference type="InterPro" id="IPR059177">
    <property type="entry name" value="GH29D-like_dom"/>
</dbReference>
<dbReference type="SUPFAM" id="SSF52317">
    <property type="entry name" value="Class I glutamine amidotransferase-like"/>
    <property type="match status" value="1"/>
</dbReference>
<dbReference type="InterPro" id="IPR013529">
    <property type="entry name" value="Glyco_hydro_42_N"/>
</dbReference>
<dbReference type="Gene3D" id="2.60.40.1190">
    <property type="match status" value="1"/>
</dbReference>
<dbReference type="EMBL" id="JBHSAM010000034">
    <property type="protein sequence ID" value="MFC4103148.1"/>
    <property type="molecule type" value="Genomic_DNA"/>
</dbReference>
<evidence type="ECO:0000259" key="8">
    <source>
        <dbReference type="Pfam" id="PF02018"/>
    </source>
</evidence>
<reference evidence="13" key="1">
    <citation type="journal article" date="2019" name="Int. J. Syst. Evol. Microbiol.">
        <title>The Global Catalogue of Microorganisms (GCM) 10K type strain sequencing project: providing services to taxonomists for standard genome sequencing and annotation.</title>
        <authorList>
            <consortium name="The Broad Institute Genomics Platform"/>
            <consortium name="The Broad Institute Genome Sequencing Center for Infectious Disease"/>
            <person name="Wu L."/>
            <person name="Ma J."/>
        </authorList>
    </citation>
    <scope>NUCLEOTIDE SEQUENCE [LARGE SCALE GENOMIC DNA]</scope>
    <source>
        <strain evidence="13">IBRC-M 10987</strain>
    </source>
</reference>
<dbReference type="Gene3D" id="3.20.20.80">
    <property type="entry name" value="Glycosidases"/>
    <property type="match status" value="1"/>
</dbReference>
<dbReference type="InterPro" id="IPR008979">
    <property type="entry name" value="Galactose-bd-like_sf"/>
</dbReference>
<evidence type="ECO:0000256" key="1">
    <source>
        <dbReference type="ARBA" id="ARBA00007495"/>
    </source>
</evidence>
<evidence type="ECO:0000256" key="5">
    <source>
        <dbReference type="ARBA" id="ARBA00023295"/>
    </source>
</evidence>
<evidence type="ECO:0000259" key="9">
    <source>
        <dbReference type="Pfam" id="PF02449"/>
    </source>
</evidence>
<feature type="chain" id="PRO_5045062282" evidence="7">
    <location>
        <begin position="33"/>
        <end position="2158"/>
    </location>
</feature>
<dbReference type="InterPro" id="IPR029062">
    <property type="entry name" value="Class_I_gatase-like"/>
</dbReference>
<dbReference type="Pfam" id="PF13290">
    <property type="entry name" value="CHB_HEX_C_1"/>
    <property type="match status" value="1"/>
</dbReference>
<dbReference type="Gene3D" id="2.60.120.260">
    <property type="entry name" value="Galactose-binding domain-like"/>
    <property type="match status" value="3"/>
</dbReference>
<evidence type="ECO:0000259" key="10">
    <source>
        <dbReference type="Pfam" id="PF06452"/>
    </source>
</evidence>
<protein>
    <submittedName>
        <fullName evidence="12">Beta-galactosidase</fullName>
        <ecNumber evidence="12">3.2.1.23</ecNumber>
    </submittedName>
</protein>
<keyword evidence="7" id="KW-0732">Signal</keyword>
<keyword evidence="13" id="KW-1185">Reference proteome</keyword>
<dbReference type="InterPro" id="IPR017853">
    <property type="entry name" value="GH"/>
</dbReference>
<name>A0ABV8KAX4_9BACL</name>
<evidence type="ECO:0000256" key="3">
    <source>
        <dbReference type="ARBA" id="ARBA00022801"/>
    </source>
</evidence>
<feature type="domain" description="GH29D-like beta-sandwich" evidence="11">
    <location>
        <begin position="364"/>
        <end position="431"/>
    </location>
</feature>
<dbReference type="PANTHER" id="PTHR36447:SF2">
    <property type="entry name" value="BETA-GALACTOSIDASE YESZ"/>
    <property type="match status" value="1"/>
</dbReference>
<dbReference type="SUPFAM" id="SSF49785">
    <property type="entry name" value="Galactose-binding domain-like"/>
    <property type="match status" value="2"/>
</dbReference>
<accession>A0ABV8KAX4</accession>
<sequence>MRGPIRRTSILFLSLLLLSLSFGFMGVPPAQAEETDSGYLPDWSFYASGAPQTVYSLDTATVHDGAGSLKLTSASSRAPNVYLTGFQTVAVKPATSYTVSAWVKGSNVASGMWFGGGAGWGVRQALPSGTFDWQLLEKTFTTGAEETSFTFRFLIENTAEAVWLDTLSLKETGTGTNLLKNAGFDARAGLSLLDGFESLAAWSGTVGPAGAVTAVSSPEHTEGQSSAQVKYQKAPDRGDWLSYKRSIDPPANMSAATALLLDVYPLSQTASVREPLGLKLIAQGSTVVDQRLNRLIAGQWNTIRVNLPASAPRDQVIQASLNVNAGSAEMEGRTQVEYRFDNLRIVTPVNDQQVNTVEPVTASPAPGTIPPNTSITLATGTTDAEIVYTMDGSDPNQSGSAAVYGGPLSMLSSSTLKAFARKTGWQSSVVSEFAYVVEDDGPGEGETILDWASFKDSLGARKEIPLIKADGIVIDGLLDEWGPYTSMSLPSNDEQVVLSGWEGASDLSANVHVAYDENYFYWAAKVTDNVHFPVKDSIMWRGDSVQLAFGLNDVYGPDYGFNFMDGATQIWSWNPGDAEYGKDHIDFKASTTPEGDTVYEVRMPWETIYSVAPTTNDIPFSILINDNDGSARRGWIEWTPGIGKAKDPTQFGILEKVGELDDWNFWLESAKGAQVDESVEYAIYIPNYSDDPVVLNLTSAKLGLQDTLTIPPHSVMEKKGTMSFGEAGVQTADFKLQDASGKIKERNVSVNVYLGPTETLAQYDALQARMPALESLLAQVKAQGISTDYEQINVTILKDFLVYGRGDVENGRLSRAGYVIRTLEALYQEAESNLQAYLAGERQAFAAPRYTTGKPTIDGTSFIADTKVRNTGAEETRPVFFNGYGHFVQVRKDIAKFQDLGTNIIQIEIGPRNVILSKDNYLNQYRINKSGGVNAEAALDDSTTHTGPYSLKITNASPRAANTFLNLWQTVPVKPNTTYTVKAWAKGSNAKDVWFPGGAGWKLRVKFPNGTYDWQEVSGEYTTGPTETSFQFMILSENAGTIWIDDLSMKEQGSDTNLLANPGFDDRGLDVPGQDYLVSPAQLNSDIKAVLENAAANDISVNLLVSPHYFPDWAIKKWPDLQYGNNGFIQYNINHPMARAMMRDYLRLVANELKDYPALHSITISNEPVFQTNQGTTFLGDWHQYLQEQYGDIASLNAVYGTDHQSFTDVTMPFGLEPTVRGYDWVRFNQKVFTEWHQFLADTIHEVAPDIPVHAKVMAEMRASLSRGIDAEALSEMSQVNGNDNWNYLGEGAGGFRDELSYYDLQQSFKEAPVFNSEHHVIADGDSRYVAKQADHVRSVLWQGAIHGKSASTIWIWERTYQETNSAEGSILHRPDAVAAVGKTNLDLNRLAKEVTTLQKQQARVALLYSEPSLVYSEMYENVLLKGYEALSATGMKVGFVSEKQAAAGKLSDYELLIVPEATHVAPATLTAIKQFADEDGSVVILGSESLRFDERLQPLSETERGAIFGQATVIPSTDVTAMQLRDELYPLLRGQELIEATLVDAESGEPVESVEWRSANGHGGRLLNVVNYGNLPKTVRIELEDGVTLGAVDLITGEQFAADAVELKPLTPYLFRLQAGPPIQLEIEGVVEGGDYTDTVTPLLRTNPEDGLQNVELLLDGEAFLSGTPITAKGKHTLEARAVDSKGKNVKKSVSFTIYHSTNISVVAGEGEYSDTVPLALEARTAEGTPAAGRTVKMSVNGGADIMATTGEDGKAVVPYKVEVDIGETAEQQEYVVAARMDQDAATFYRGGEASANLVIKREKAQLRYTGELVAAQGEKVTLAAVVTDEQDDSPGSTEGIPVKFTVGELRGDGTIVPVQLPETETVYRTSAGGEASVEVSLPVGVYEVKADIGANGRFSGSGTTAIVGVRGSDQVNVAAGGFFDTPSAANDAEAKGVNRKTYLKVTVISAGGKITGEVKLKETPNGADLQGTNVEWAIRKGDEVFVKARVVDPAVTDYVMLFVAKLRAGKAETPVAPLPISPSPQTQEAGAVDDLARSGIPVGRSGVSSIEAGEVSSPEEESPPATTEPSDGEEEQGTTEPSDGAEPPVTPPAGEEDSSGGQKPPAAPETPEAPDAQAGGLRNPLVTVLVWKADGGPSDMFIRYVSLPFTGAIVMK</sequence>
<dbReference type="EC" id="3.2.1.23" evidence="12"/>
<dbReference type="SUPFAM" id="SSF51445">
    <property type="entry name" value="(Trans)glycosidases"/>
    <property type="match status" value="1"/>
</dbReference>
<keyword evidence="2" id="KW-0479">Metal-binding</keyword>
<dbReference type="InterPro" id="IPR010502">
    <property type="entry name" value="Carb-bd_dom_fam9"/>
</dbReference>
<evidence type="ECO:0000256" key="6">
    <source>
        <dbReference type="SAM" id="MobiDB-lite"/>
    </source>
</evidence>
<dbReference type="Proteomes" id="UP001595715">
    <property type="component" value="Unassembled WGS sequence"/>
</dbReference>
<comment type="caution">
    <text evidence="12">The sequence shown here is derived from an EMBL/GenBank/DDBJ whole genome shotgun (WGS) entry which is preliminary data.</text>
</comment>
<dbReference type="Pfam" id="PF02449">
    <property type="entry name" value="Glyco_hydro_42"/>
    <property type="match status" value="1"/>
</dbReference>
<comment type="similarity">
    <text evidence="1">Belongs to the glycosyl hydrolase 10 (cellulase F) family.</text>
</comment>
<dbReference type="InterPro" id="IPR003305">
    <property type="entry name" value="CenC_carb-bd"/>
</dbReference>
<dbReference type="Pfam" id="PF02018">
    <property type="entry name" value="CBM_4_9"/>
    <property type="match status" value="1"/>
</dbReference>
<keyword evidence="5 12" id="KW-0326">Glycosidase</keyword>
<feature type="domain" description="Glycoside hydrolase family 42 N-terminal" evidence="9">
    <location>
        <begin position="1088"/>
        <end position="1362"/>
    </location>
</feature>
<feature type="domain" description="Carbohydrate-binding" evidence="10">
    <location>
        <begin position="474"/>
        <end position="655"/>
    </location>
</feature>
<evidence type="ECO:0000313" key="12">
    <source>
        <dbReference type="EMBL" id="MFC4103148.1"/>
    </source>
</evidence>
<gene>
    <name evidence="12" type="ORF">ACFOZ8_26360</name>
</gene>
<dbReference type="RefSeq" id="WP_377721730.1">
    <property type="nucleotide sequence ID" value="NZ_JBHSAM010000034.1"/>
</dbReference>
<feature type="region of interest" description="Disordered" evidence="6">
    <location>
        <begin position="2040"/>
        <end position="2124"/>
    </location>
</feature>
<evidence type="ECO:0000313" key="13">
    <source>
        <dbReference type="Proteomes" id="UP001595715"/>
    </source>
</evidence>
<evidence type="ECO:0000256" key="4">
    <source>
        <dbReference type="ARBA" id="ARBA00022833"/>
    </source>
</evidence>
<evidence type="ECO:0000256" key="2">
    <source>
        <dbReference type="ARBA" id="ARBA00022723"/>
    </source>
</evidence>
<evidence type="ECO:0000256" key="7">
    <source>
        <dbReference type="SAM" id="SignalP"/>
    </source>
</evidence>
<dbReference type="SUPFAM" id="SSF49344">
    <property type="entry name" value="CBD9-like"/>
    <property type="match status" value="1"/>
</dbReference>
<proteinExistence type="inferred from homology"/>
<feature type="compositionally biased region" description="Low complexity" evidence="6">
    <location>
        <begin position="2111"/>
        <end position="2120"/>
    </location>
</feature>
<dbReference type="Gene3D" id="3.40.50.880">
    <property type="match status" value="1"/>
</dbReference>
<keyword evidence="3 12" id="KW-0378">Hydrolase</keyword>
<feature type="domain" description="CBM-cenC" evidence="8">
    <location>
        <begin position="931"/>
        <end position="1036"/>
    </location>
</feature>
<dbReference type="InterPro" id="IPR003476">
    <property type="entry name" value="Glyco_hydro_42"/>
</dbReference>
<organism evidence="12 13">
    <name type="scientific">Paenibacillus xanthanilyticus</name>
    <dbReference type="NCBI Taxonomy" id="1783531"/>
    <lineage>
        <taxon>Bacteria</taxon>
        <taxon>Bacillati</taxon>
        <taxon>Bacillota</taxon>
        <taxon>Bacilli</taxon>
        <taxon>Bacillales</taxon>
        <taxon>Paenibacillaceae</taxon>
        <taxon>Paenibacillus</taxon>
    </lineage>
</organism>
<dbReference type="Pfam" id="PF06452">
    <property type="entry name" value="CBM9_1"/>
    <property type="match status" value="1"/>
</dbReference>
<keyword evidence="4" id="KW-0862">Zinc</keyword>
<dbReference type="CDD" id="cd03143">
    <property type="entry name" value="A4_beta-galactosidase_middle_domain"/>
    <property type="match status" value="1"/>
</dbReference>
<dbReference type="PANTHER" id="PTHR36447">
    <property type="entry name" value="BETA-GALACTOSIDASE GANA"/>
    <property type="match status" value="1"/>
</dbReference>
<evidence type="ECO:0000259" key="11">
    <source>
        <dbReference type="Pfam" id="PF13290"/>
    </source>
</evidence>
<feature type="signal peptide" evidence="7">
    <location>
        <begin position="1"/>
        <end position="32"/>
    </location>
</feature>